<organism evidence="3 4">
    <name type="scientific">Staphylococcus aureus</name>
    <dbReference type="NCBI Taxonomy" id="1280"/>
    <lineage>
        <taxon>Bacteria</taxon>
        <taxon>Bacillati</taxon>
        <taxon>Bacillota</taxon>
        <taxon>Bacilli</taxon>
        <taxon>Bacillales</taxon>
        <taxon>Staphylococcaceae</taxon>
        <taxon>Staphylococcus</taxon>
    </lineage>
</organism>
<dbReference type="PANTHER" id="PTHR44169">
    <property type="entry name" value="NADPH-DEPENDENT 1-ACYLDIHYDROXYACETONE PHOSPHATE REDUCTASE"/>
    <property type="match status" value="1"/>
</dbReference>
<dbReference type="InterPro" id="IPR002347">
    <property type="entry name" value="SDR_fam"/>
</dbReference>
<dbReference type="SUPFAM" id="SSF51735">
    <property type="entry name" value="NAD(P)-binding Rossmann-fold domains"/>
    <property type="match status" value="1"/>
</dbReference>
<comment type="similarity">
    <text evidence="1">Belongs to the short-chain dehydrogenases/reductases (SDR) family.</text>
</comment>
<evidence type="ECO:0000256" key="2">
    <source>
        <dbReference type="ARBA" id="ARBA00023002"/>
    </source>
</evidence>
<dbReference type="EMBL" id="UAUX01000013">
    <property type="protein sequence ID" value="SPZ99886.1"/>
    <property type="molecule type" value="Genomic_DNA"/>
</dbReference>
<proteinExistence type="inferred from homology"/>
<sequence>MTKIVLITGGNKGLGYASAEALKALGYKVYIGSRNDVRGQQASQKLGVHYVQLDVTSDYSVKNAYNMIAEKEGRLDILINNAGISGQFSTPSKLTPRDVEEVYQTNVFWYRSNDEHIRPSLRKI</sequence>
<dbReference type="PRINTS" id="PR00081">
    <property type="entry name" value="GDHRDH"/>
</dbReference>
<evidence type="ECO:0000256" key="1">
    <source>
        <dbReference type="ARBA" id="ARBA00006484"/>
    </source>
</evidence>
<dbReference type="GO" id="GO:0006654">
    <property type="term" value="P:phosphatidic acid biosynthetic process"/>
    <property type="evidence" value="ECO:0007669"/>
    <property type="project" value="TreeGrafter"/>
</dbReference>
<dbReference type="Gene3D" id="3.40.50.720">
    <property type="entry name" value="NAD(P)-binding Rossmann-like Domain"/>
    <property type="match status" value="1"/>
</dbReference>
<dbReference type="EC" id="1.-.-.-" evidence="3"/>
<name>A0A2X2K5T2_STAAU</name>
<dbReference type="AlphaFoldDB" id="A0A2X2K5T2"/>
<dbReference type="GO" id="GO:0004316">
    <property type="term" value="F:3-oxoacyl-[acyl-carrier-protein] reductase (NADPH) activity"/>
    <property type="evidence" value="ECO:0007669"/>
    <property type="project" value="UniProtKB-EC"/>
</dbReference>
<dbReference type="Proteomes" id="UP000249913">
    <property type="component" value="Unassembled WGS sequence"/>
</dbReference>
<dbReference type="GO" id="GO:0000140">
    <property type="term" value="F:acylglycerone-phosphate reductase (NADP+) activity"/>
    <property type="evidence" value="ECO:0007669"/>
    <property type="project" value="TreeGrafter"/>
</dbReference>
<accession>A0A2X2K5T2</accession>
<evidence type="ECO:0000313" key="4">
    <source>
        <dbReference type="Proteomes" id="UP000249913"/>
    </source>
</evidence>
<dbReference type="GO" id="GO:0019433">
    <property type="term" value="P:triglyceride catabolic process"/>
    <property type="evidence" value="ECO:0007669"/>
    <property type="project" value="TreeGrafter"/>
</dbReference>
<dbReference type="Pfam" id="PF00106">
    <property type="entry name" value="adh_short"/>
    <property type="match status" value="1"/>
</dbReference>
<dbReference type="GO" id="GO:0005811">
    <property type="term" value="C:lipid droplet"/>
    <property type="evidence" value="ECO:0007669"/>
    <property type="project" value="TreeGrafter"/>
</dbReference>
<reference evidence="3 4" key="1">
    <citation type="submission" date="2018-06" db="EMBL/GenBank/DDBJ databases">
        <authorList>
            <consortium name="Pathogen Informatics"/>
            <person name="Doyle S."/>
        </authorList>
    </citation>
    <scope>NUCLEOTIDE SEQUENCE [LARGE SCALE GENOMIC DNA]</scope>
    <source>
        <strain evidence="3 4">NCTC7878</strain>
    </source>
</reference>
<dbReference type="PANTHER" id="PTHR44169:SF6">
    <property type="entry name" value="NADPH-DEPENDENT 1-ACYLDIHYDROXYACETONE PHOSPHATE REDUCTASE"/>
    <property type="match status" value="1"/>
</dbReference>
<dbReference type="GO" id="GO:0004806">
    <property type="term" value="F:triacylglycerol lipase activity"/>
    <property type="evidence" value="ECO:0007669"/>
    <property type="project" value="TreeGrafter"/>
</dbReference>
<gene>
    <name evidence="3" type="primary">fabG1</name>
    <name evidence="3" type="ORF">NCTC7878_03036</name>
</gene>
<keyword evidence="2 3" id="KW-0560">Oxidoreductase</keyword>
<dbReference type="EC" id="1.1.1.100" evidence="3"/>
<evidence type="ECO:0000313" key="3">
    <source>
        <dbReference type="EMBL" id="SPZ99886.1"/>
    </source>
</evidence>
<protein>
    <submittedName>
        <fullName evidence="3">Short-chain dehydrogenase</fullName>
        <ecNumber evidence="3">1.-.-.-</ecNumber>
        <ecNumber evidence="3">1.1.1.100</ecNumber>
    </submittedName>
</protein>
<dbReference type="InterPro" id="IPR036291">
    <property type="entry name" value="NAD(P)-bd_dom_sf"/>
</dbReference>